<comment type="caution">
    <text evidence="6">The sequence shown here is derived from an EMBL/GenBank/DDBJ whole genome shotgun (WGS) entry which is preliminary data.</text>
</comment>
<keyword evidence="1" id="KW-1133">Transmembrane helix</keyword>
<dbReference type="InterPro" id="IPR048405">
    <property type="entry name" value="GldM_Ig-like-1"/>
</dbReference>
<keyword evidence="1" id="KW-0812">Transmembrane</keyword>
<feature type="domain" description="Gliding motility-associated protein GldM N-terminal" evidence="3">
    <location>
        <begin position="31"/>
        <end position="226"/>
    </location>
</feature>
<dbReference type="NCBIfam" id="TIGR03517">
    <property type="entry name" value="GldM_gliding"/>
    <property type="match status" value="1"/>
</dbReference>
<reference evidence="6 7" key="1">
    <citation type="submission" date="2023-08" db="EMBL/GenBank/DDBJ databases">
        <title>Mesonia sp. MT50, isolated from deep-sea sediment of the Mariana Trench.</title>
        <authorList>
            <person name="Fu H."/>
        </authorList>
    </citation>
    <scope>NUCLEOTIDE SEQUENCE [LARGE SCALE GENOMIC DNA]</scope>
    <source>
        <strain evidence="6 7">MT50</strain>
    </source>
</reference>
<accession>A0ABU1A3W9</accession>
<sequence>MAGGKQTPRQKMINLMYLVFIAMMALNMSKEVLTAFGMINVSLEEANQYAGESNQAFMAGLAEKATEQPEQYKKLQEDAQKVEAISRDLNNYIANLKQGAIESGDYKNEEGLYNYESMDKTDYFDELFYQSKVTKDGQEFVDQIAAYRQKMTEILKGLDGKQYRSIENTVQDKFNTEDVETAEGIKKPWINYKFVGFPIVASLTNLTQMQNDVKTVENQLLSAMMQGEQTSQLSMSNYQAIVIPDKTAFFSGENFTGKVVLGRFDNSLSFDKVIINDTEMDNPGTGSVKLDFAAGNVGQQEINGMLQFKEGDSIVDLPFNTSYAVIPKPNSAVISADKMNVVYRGVKNPMTISIPGVPSVSANGPGLSSAGGNSKYVMDVTNIKAKEVKINVSGKLPDGTSVSDSKVFRIKEIPRPIGNVAGRDASGGAIRMPRNTAAVAQVSAKLPDFVFDLSLNVVSFQFQVQGKPPVTVNGNKLNGAAKAALNGAPRGAVVTLFNIKAKIAGNSSYTLPNISPVFLELTD</sequence>
<proteinExistence type="predicted"/>
<evidence type="ECO:0000259" key="4">
    <source>
        <dbReference type="Pfam" id="PF21601"/>
    </source>
</evidence>
<evidence type="ECO:0000259" key="5">
    <source>
        <dbReference type="Pfam" id="PF21602"/>
    </source>
</evidence>
<evidence type="ECO:0000313" key="6">
    <source>
        <dbReference type="EMBL" id="MDQ7918372.1"/>
    </source>
</evidence>
<dbReference type="Proteomes" id="UP001230915">
    <property type="component" value="Unassembled WGS sequence"/>
</dbReference>
<organism evidence="6 7">
    <name type="scientific">Mesonia profundi</name>
    <dbReference type="NCBI Taxonomy" id="3070998"/>
    <lineage>
        <taxon>Bacteria</taxon>
        <taxon>Pseudomonadati</taxon>
        <taxon>Bacteroidota</taxon>
        <taxon>Flavobacteriia</taxon>
        <taxon>Flavobacteriales</taxon>
        <taxon>Flavobacteriaceae</taxon>
        <taxon>Mesonia</taxon>
    </lineage>
</organism>
<evidence type="ECO:0000256" key="1">
    <source>
        <dbReference type="SAM" id="Phobius"/>
    </source>
</evidence>
<name>A0ABU1A3W9_9FLAO</name>
<evidence type="ECO:0000259" key="3">
    <source>
        <dbReference type="Pfam" id="PF12081"/>
    </source>
</evidence>
<dbReference type="InterPro" id="IPR019859">
    <property type="entry name" value="Motility-assoc_prot_GldM"/>
</dbReference>
<dbReference type="InterPro" id="IPR048406">
    <property type="entry name" value="GldM_Ig-like-2"/>
</dbReference>
<protein>
    <submittedName>
        <fullName evidence="6">Gliding motility protein GldM</fullName>
    </submittedName>
</protein>
<keyword evidence="1" id="KW-0472">Membrane</keyword>
<dbReference type="EMBL" id="JAVHUL010000040">
    <property type="protein sequence ID" value="MDQ7918372.1"/>
    <property type="molecule type" value="Genomic_DNA"/>
</dbReference>
<dbReference type="InterPro" id="IPR022719">
    <property type="entry name" value="Motility-assoc_prot_GldM_C"/>
</dbReference>
<keyword evidence="7" id="KW-1185">Reference proteome</keyword>
<feature type="domain" description="Gliding motility-associated protein GldM second immunoglobulin-like" evidence="5">
    <location>
        <begin position="331"/>
        <end position="411"/>
    </location>
</feature>
<dbReference type="Pfam" id="PF12080">
    <property type="entry name" value="GldM_4th"/>
    <property type="match status" value="1"/>
</dbReference>
<dbReference type="Pfam" id="PF21602">
    <property type="entry name" value="GldM_3rd"/>
    <property type="match status" value="1"/>
</dbReference>
<feature type="transmembrane region" description="Helical" evidence="1">
    <location>
        <begin position="12"/>
        <end position="29"/>
    </location>
</feature>
<feature type="domain" description="Gliding motility-associated protein GldM C-terminal" evidence="2">
    <location>
        <begin position="414"/>
        <end position="511"/>
    </location>
</feature>
<dbReference type="Pfam" id="PF21601">
    <property type="entry name" value="GldM_2nd"/>
    <property type="match status" value="1"/>
</dbReference>
<evidence type="ECO:0000313" key="7">
    <source>
        <dbReference type="Proteomes" id="UP001230915"/>
    </source>
</evidence>
<dbReference type="RefSeq" id="WP_308865367.1">
    <property type="nucleotide sequence ID" value="NZ_JAVHUL010000040.1"/>
</dbReference>
<feature type="domain" description="Gliding motility-associated protein GldM first immunoglobulin-like" evidence="4">
    <location>
        <begin position="230"/>
        <end position="327"/>
    </location>
</feature>
<dbReference type="Pfam" id="PF12081">
    <property type="entry name" value="GldM_1st"/>
    <property type="match status" value="1"/>
</dbReference>
<gene>
    <name evidence="6" type="primary">gldM</name>
    <name evidence="6" type="ORF">RBU60_12380</name>
</gene>
<dbReference type="InterPro" id="IPR022720">
    <property type="entry name" value="Motility-assoc_prot_GldM_N"/>
</dbReference>
<evidence type="ECO:0000259" key="2">
    <source>
        <dbReference type="Pfam" id="PF12080"/>
    </source>
</evidence>